<sequence length="609" mass="67573">MDALLSTDTFYGMIMSGAKQVINDENKLNELNVFPVADKDTGTNLASMMRYIVDNLSVTKDTPELLHQLAQHGLVGCSGNSGLIFSQFFYGLTQHSLTEKTLIKLHDFVEMISKGYQSAYASVSNPKPGTILTVMEKWVESYRDLLKNAGINLADSFKSSVEKSKVALRETMNQLEVLRNNNVVDAGAQGFVTFLEGMLGYLVGSKDEREKILAGSADIENTAKLSHEFEDVTEIPDLRYCFETVVRTTKTDFSDEERKKLDRLGDSIVVGKGPQMLKLHIHTNEPDTVTSLLAETGDILYQKIDDMMLQYNIAHNHSAGNKIALVVDTMADLPLEFIQSNNIYRIPLQVKVNNHSFLDQISINYHQILDYLNDNDNKIGTAAPSAAIVSRALHFLEQFYDSIIIITVGSSLSSTYDVIANQAAKFKHKKISVIDSKLNSAPLSLLVTLAAQMIKDGSSHDAIVKSLDEAKANANILIVLNSLKGLIRSGRLSKSMGMLAGLFRLKPIIQIDVNTGKPKVIGASFSKRGGWKKICKKLNELKIKEQLKSIAVVHSDSDERAKFFGKYINRKTNMTPLFITEVSSVSGIHTDKDSYAIGYINEPIRQLEY</sequence>
<dbReference type="Pfam" id="PF21645">
    <property type="entry name" value="FakA-like_M"/>
    <property type="match status" value="1"/>
</dbReference>
<gene>
    <name evidence="3" type="ORF">CUN60_08315</name>
</gene>
<dbReference type="Gene3D" id="1.25.40.340">
    <property type="match status" value="1"/>
</dbReference>
<dbReference type="KEGG" id="nba:CUN60_08315"/>
<dbReference type="GO" id="GO:0006071">
    <property type="term" value="P:glycerol metabolic process"/>
    <property type="evidence" value="ECO:0007669"/>
    <property type="project" value="InterPro"/>
</dbReference>
<protein>
    <recommendedName>
        <fullName evidence="2">DhaL domain-containing protein</fullName>
    </recommendedName>
</protein>
<dbReference type="RefSeq" id="WP_102951594.1">
    <property type="nucleotide sequence ID" value="NZ_CP024847.1"/>
</dbReference>
<dbReference type="PROSITE" id="PS51480">
    <property type="entry name" value="DHAL"/>
    <property type="match status" value="1"/>
</dbReference>
<evidence type="ECO:0000313" key="3">
    <source>
        <dbReference type="EMBL" id="AUR52299.1"/>
    </source>
</evidence>
<evidence type="ECO:0000259" key="2">
    <source>
        <dbReference type="PROSITE" id="PS51480"/>
    </source>
</evidence>
<keyword evidence="4" id="KW-1185">Reference proteome</keyword>
<evidence type="ECO:0000256" key="1">
    <source>
        <dbReference type="ARBA" id="ARBA00023121"/>
    </source>
</evidence>
<dbReference type="Proteomes" id="UP000236655">
    <property type="component" value="Chromosome"/>
</dbReference>
<dbReference type="GO" id="GO:0004371">
    <property type="term" value="F:glycerone kinase activity"/>
    <property type="evidence" value="ECO:0007669"/>
    <property type="project" value="InterPro"/>
</dbReference>
<dbReference type="InterPro" id="IPR050270">
    <property type="entry name" value="DegV_domain_contain"/>
</dbReference>
<keyword evidence="1" id="KW-0446">Lipid-binding</keyword>
<dbReference type="InterPro" id="IPR043168">
    <property type="entry name" value="DegV_C"/>
</dbReference>
<accession>A0A2I7N778</accession>
<dbReference type="SUPFAM" id="SSF82549">
    <property type="entry name" value="DAK1/DegV-like"/>
    <property type="match status" value="1"/>
</dbReference>
<dbReference type="PROSITE" id="PS51482">
    <property type="entry name" value="DEGV"/>
    <property type="match status" value="1"/>
</dbReference>
<dbReference type="InterPro" id="IPR048394">
    <property type="entry name" value="FakA-like_M"/>
</dbReference>
<dbReference type="AlphaFoldDB" id="A0A2I7N778"/>
<dbReference type="GO" id="GO:0008289">
    <property type="term" value="F:lipid binding"/>
    <property type="evidence" value="ECO:0007669"/>
    <property type="project" value="UniProtKB-KW"/>
</dbReference>
<dbReference type="SMART" id="SM01121">
    <property type="entry name" value="Dak1_2"/>
    <property type="match status" value="1"/>
</dbReference>
<dbReference type="Pfam" id="PF02734">
    <property type="entry name" value="Dak2"/>
    <property type="match status" value="1"/>
</dbReference>
<dbReference type="InterPro" id="IPR033470">
    <property type="entry name" value="FakA-like_C"/>
</dbReference>
<dbReference type="SUPFAM" id="SSF101473">
    <property type="entry name" value="DhaL-like"/>
    <property type="match status" value="1"/>
</dbReference>
<dbReference type="InterPro" id="IPR003797">
    <property type="entry name" value="DegV"/>
</dbReference>
<name>A0A2I7N778_9NEIS</name>
<dbReference type="InterPro" id="IPR036117">
    <property type="entry name" value="DhaL_dom_sf"/>
</dbReference>
<evidence type="ECO:0000313" key="4">
    <source>
        <dbReference type="Proteomes" id="UP000236655"/>
    </source>
</evidence>
<dbReference type="InterPro" id="IPR004007">
    <property type="entry name" value="DhaL_dom"/>
</dbReference>
<feature type="domain" description="DhaL" evidence="2">
    <location>
        <begin position="8"/>
        <end position="200"/>
    </location>
</feature>
<dbReference type="Pfam" id="PF02645">
    <property type="entry name" value="DegV"/>
    <property type="match status" value="1"/>
</dbReference>
<organism evidence="3 4">
    <name type="scientific">Aquella oligotrophica</name>
    <dbReference type="NCBI Taxonomy" id="2067065"/>
    <lineage>
        <taxon>Bacteria</taxon>
        <taxon>Pseudomonadati</taxon>
        <taxon>Pseudomonadota</taxon>
        <taxon>Betaproteobacteria</taxon>
        <taxon>Neisseriales</taxon>
        <taxon>Neisseriaceae</taxon>
        <taxon>Aquella</taxon>
    </lineage>
</organism>
<reference evidence="4" key="1">
    <citation type="submission" date="2017-11" db="EMBL/GenBank/DDBJ databases">
        <authorList>
            <person name="Chan K.G."/>
            <person name="Lee L.S."/>
        </authorList>
    </citation>
    <scope>NUCLEOTIDE SEQUENCE [LARGE SCALE GENOMIC DNA]</scope>
    <source>
        <strain evidence="4">DSM 100970</strain>
    </source>
</reference>
<dbReference type="OrthoDB" id="9760324at2"/>
<dbReference type="Gene3D" id="3.40.50.10170">
    <property type="match status" value="1"/>
</dbReference>
<dbReference type="NCBIfam" id="TIGR00762">
    <property type="entry name" value="DegV"/>
    <property type="match status" value="1"/>
</dbReference>
<dbReference type="PANTHER" id="PTHR33434:SF2">
    <property type="entry name" value="FATTY ACID-BINDING PROTEIN TM_1468"/>
    <property type="match status" value="1"/>
</dbReference>
<dbReference type="PANTHER" id="PTHR33434">
    <property type="entry name" value="DEGV DOMAIN-CONTAINING PROTEIN DR_1986-RELATED"/>
    <property type="match status" value="1"/>
</dbReference>
<dbReference type="EMBL" id="CP024847">
    <property type="protein sequence ID" value="AUR52299.1"/>
    <property type="molecule type" value="Genomic_DNA"/>
</dbReference>
<dbReference type="Gene3D" id="3.30.1180.10">
    <property type="match status" value="1"/>
</dbReference>
<dbReference type="SMART" id="SM01120">
    <property type="entry name" value="Dak2"/>
    <property type="match status" value="1"/>
</dbReference>
<proteinExistence type="predicted"/>